<keyword evidence="3 7" id="KW-0347">Helicase</keyword>
<dbReference type="Gene3D" id="3.40.50.300">
    <property type="entry name" value="P-loop containing nucleotide triphosphate hydrolases"/>
    <property type="match status" value="2"/>
</dbReference>
<evidence type="ECO:0000259" key="5">
    <source>
        <dbReference type="PROSITE" id="PS51192"/>
    </source>
</evidence>
<keyword evidence="4" id="KW-0067">ATP-binding</keyword>
<dbReference type="GO" id="GO:0070478">
    <property type="term" value="P:nuclear-transcribed mRNA catabolic process, 3'-5' exonucleolytic nonsense-mediated decay"/>
    <property type="evidence" value="ECO:0007669"/>
    <property type="project" value="TreeGrafter"/>
</dbReference>
<dbReference type="GO" id="GO:0004386">
    <property type="term" value="F:helicase activity"/>
    <property type="evidence" value="ECO:0007669"/>
    <property type="project" value="UniProtKB-KW"/>
</dbReference>
<dbReference type="GO" id="GO:0003676">
    <property type="term" value="F:nucleic acid binding"/>
    <property type="evidence" value="ECO:0007669"/>
    <property type="project" value="InterPro"/>
</dbReference>
<dbReference type="PANTHER" id="PTHR12131">
    <property type="entry name" value="ATP-DEPENDENT RNA AND DNA HELICASE"/>
    <property type="match status" value="1"/>
</dbReference>
<dbReference type="PROSITE" id="PS51192">
    <property type="entry name" value="HELICASE_ATP_BIND_1"/>
    <property type="match status" value="1"/>
</dbReference>
<evidence type="ECO:0000259" key="6">
    <source>
        <dbReference type="PROSITE" id="PS51194"/>
    </source>
</evidence>
<accession>A0A965LKS4</accession>
<dbReference type="Proteomes" id="UP000740727">
    <property type="component" value="Unassembled WGS sequence"/>
</dbReference>
<dbReference type="SMART" id="SM00490">
    <property type="entry name" value="HELICc"/>
    <property type="match status" value="1"/>
</dbReference>
<evidence type="ECO:0000256" key="4">
    <source>
        <dbReference type="ARBA" id="ARBA00022840"/>
    </source>
</evidence>
<dbReference type="InterPro" id="IPR001650">
    <property type="entry name" value="Helicase_C-like"/>
</dbReference>
<dbReference type="Pfam" id="PF00271">
    <property type="entry name" value="Helicase_C"/>
    <property type="match status" value="1"/>
</dbReference>
<evidence type="ECO:0000256" key="3">
    <source>
        <dbReference type="ARBA" id="ARBA00022806"/>
    </source>
</evidence>
<dbReference type="PROSITE" id="PS51194">
    <property type="entry name" value="HELICASE_CTER"/>
    <property type="match status" value="1"/>
</dbReference>
<dbReference type="GO" id="GO:0055087">
    <property type="term" value="C:Ski complex"/>
    <property type="evidence" value="ECO:0007669"/>
    <property type="project" value="TreeGrafter"/>
</dbReference>
<dbReference type="GO" id="GO:0016787">
    <property type="term" value="F:hydrolase activity"/>
    <property type="evidence" value="ECO:0007669"/>
    <property type="project" value="UniProtKB-KW"/>
</dbReference>
<comment type="caution">
    <text evidence="7">The sequence shown here is derived from an EMBL/GenBank/DDBJ whole genome shotgun (WGS) entry which is preliminary data.</text>
</comment>
<dbReference type="PANTHER" id="PTHR12131:SF1">
    <property type="entry name" value="ATP-DEPENDENT RNA HELICASE SUPV3L1, MITOCHONDRIAL-RELATED"/>
    <property type="match status" value="1"/>
</dbReference>
<dbReference type="InterPro" id="IPR014001">
    <property type="entry name" value="Helicase_ATP-bd"/>
</dbReference>
<dbReference type="CDD" id="cd18795">
    <property type="entry name" value="SF2_C_Ski2"/>
    <property type="match status" value="1"/>
</dbReference>
<proteinExistence type="predicted"/>
<feature type="domain" description="Helicase ATP-binding" evidence="5">
    <location>
        <begin position="45"/>
        <end position="203"/>
    </location>
</feature>
<evidence type="ECO:0000256" key="2">
    <source>
        <dbReference type="ARBA" id="ARBA00022801"/>
    </source>
</evidence>
<dbReference type="InterPro" id="IPR011545">
    <property type="entry name" value="DEAD/DEAH_box_helicase_dom"/>
</dbReference>
<dbReference type="Pfam" id="PF00270">
    <property type="entry name" value="DEAD"/>
    <property type="match status" value="1"/>
</dbReference>
<dbReference type="GO" id="GO:0005524">
    <property type="term" value="F:ATP binding"/>
    <property type="evidence" value="ECO:0007669"/>
    <property type="project" value="UniProtKB-KW"/>
</dbReference>
<sequence>MIEPELSPAERFAASRKRSTSKNSALSEYLSRIPFDLDDFQIEACKHLELGSGVLVAAPTGAGKTIVGDFATFLAQRQGKRIFYTTPIKALSNQKYSEFVEKYGESKVGLLTGDLSINGNGEIVVMTTEVLRNMIYANSRNLHNLAFVVLDEVHYLGDKFRGAVWEEILIHLPQEIAVVSLSATVSNVEEFGEWLRTVRGSIEIILSEVRPVPLHLHVMQNGELYPLLKNAREVNSELVKISQTYNRNYRDRKFHTTFKVTHKDLIVEKLAKENLLPAIFFIFSRAGCDNAVKFCSHLNLTDDQEKALIRERIDLVAQIIAPEDYGPLNFLAWTKALEQGVAAHHAGLIPPLKEVIEELFQQGLVKVVFATETLALGVNMPARSVVIDRLTKWNGQSHVDISPGEFTQLTGRAGRRGIDVEGHAVMVWSPEVDIPSLAGLATARTFPLKSSFNPTYNMAVNLLSSTSAE</sequence>
<keyword evidence="1" id="KW-0547">Nucleotide-binding</keyword>
<name>A0A965LKS4_9PROT</name>
<evidence type="ECO:0000256" key="1">
    <source>
        <dbReference type="ARBA" id="ARBA00022741"/>
    </source>
</evidence>
<gene>
    <name evidence="7" type="ORF">EBT44_00510</name>
</gene>
<keyword evidence="2" id="KW-0378">Hydrolase</keyword>
<protein>
    <submittedName>
        <fullName evidence="7">DEAD/DEAH box helicase</fullName>
    </submittedName>
</protein>
<dbReference type="AlphaFoldDB" id="A0A965LKS4"/>
<evidence type="ECO:0000313" key="7">
    <source>
        <dbReference type="EMBL" id="NBR93342.1"/>
    </source>
</evidence>
<dbReference type="SUPFAM" id="SSF52540">
    <property type="entry name" value="P-loop containing nucleoside triphosphate hydrolases"/>
    <property type="match status" value="1"/>
</dbReference>
<evidence type="ECO:0000313" key="8">
    <source>
        <dbReference type="Proteomes" id="UP000740727"/>
    </source>
</evidence>
<feature type="non-terminal residue" evidence="7">
    <location>
        <position position="469"/>
    </location>
</feature>
<organism evidence="7 8">
    <name type="scientific">Candidatus Fonsibacter lacus</name>
    <dbReference type="NCBI Taxonomy" id="2576439"/>
    <lineage>
        <taxon>Bacteria</taxon>
        <taxon>Pseudomonadati</taxon>
        <taxon>Pseudomonadota</taxon>
        <taxon>Alphaproteobacteria</taxon>
        <taxon>Candidatus Pelagibacterales</taxon>
        <taxon>Candidatus Pelagibacterales incertae sedis</taxon>
        <taxon>Candidatus Fonsibacter</taxon>
    </lineage>
</organism>
<dbReference type="InterPro" id="IPR027417">
    <property type="entry name" value="P-loop_NTPase"/>
</dbReference>
<feature type="domain" description="Helicase C-terminal" evidence="6">
    <location>
        <begin position="274"/>
        <end position="464"/>
    </location>
</feature>
<dbReference type="EMBL" id="RFXN01000003">
    <property type="protein sequence ID" value="NBR93342.1"/>
    <property type="molecule type" value="Genomic_DNA"/>
</dbReference>
<dbReference type="SMART" id="SM00487">
    <property type="entry name" value="DEXDc"/>
    <property type="match status" value="1"/>
</dbReference>
<reference evidence="7" key="1">
    <citation type="submission" date="2018-10" db="EMBL/GenBank/DDBJ databases">
        <title>Iterative Subtractive Binning of Freshwater Chronoseries Metagenomes Recovers Nearly Complete Genomes from over Four Hundred Novel Species.</title>
        <authorList>
            <person name="Rodriguez-R L.M."/>
            <person name="Tsementzi D."/>
            <person name="Luo C."/>
            <person name="Konstantinidis K.T."/>
        </authorList>
    </citation>
    <scope>NUCLEOTIDE SEQUENCE</scope>
    <source>
        <strain evidence="7">WB5_2A_028</strain>
    </source>
</reference>
<dbReference type="InterPro" id="IPR050699">
    <property type="entry name" value="RNA-DNA_Helicase"/>
</dbReference>